<organism evidence="1 2">
    <name type="scientific">Prosthecobacter dejongeii</name>
    <dbReference type="NCBI Taxonomy" id="48465"/>
    <lineage>
        <taxon>Bacteria</taxon>
        <taxon>Pseudomonadati</taxon>
        <taxon>Verrucomicrobiota</taxon>
        <taxon>Verrucomicrobiia</taxon>
        <taxon>Verrucomicrobiales</taxon>
        <taxon>Verrucomicrobiaceae</taxon>
        <taxon>Prosthecobacter</taxon>
    </lineage>
</organism>
<dbReference type="RefSeq" id="WP_184211952.1">
    <property type="nucleotide sequence ID" value="NZ_JACHIF010000010.1"/>
</dbReference>
<dbReference type="Gene3D" id="2.30.260.10">
    <property type="entry name" value="putative xylanase like domain"/>
    <property type="match status" value="1"/>
</dbReference>
<name>A0A7W7YP73_9BACT</name>
<dbReference type="InterPro" id="IPR010846">
    <property type="entry name" value="AmiA-like"/>
</dbReference>
<dbReference type="EMBL" id="JACHIF010000010">
    <property type="protein sequence ID" value="MBB5039821.1"/>
    <property type="molecule type" value="Genomic_DNA"/>
</dbReference>
<dbReference type="Pfam" id="PF07313">
    <property type="entry name" value="AmiA-like"/>
    <property type="match status" value="1"/>
</dbReference>
<gene>
    <name evidence="1" type="ORF">HNQ64_004099</name>
</gene>
<evidence type="ECO:0008006" key="3">
    <source>
        <dbReference type="Google" id="ProtNLM"/>
    </source>
</evidence>
<dbReference type="InterPro" id="IPR038765">
    <property type="entry name" value="Papain-like_cys_pep_sf"/>
</dbReference>
<accession>A0A7W7YP73</accession>
<reference evidence="1 2" key="1">
    <citation type="submission" date="2020-08" db="EMBL/GenBank/DDBJ databases">
        <title>Genomic Encyclopedia of Type Strains, Phase IV (KMG-IV): sequencing the most valuable type-strain genomes for metagenomic binning, comparative biology and taxonomic classification.</title>
        <authorList>
            <person name="Goeker M."/>
        </authorList>
    </citation>
    <scope>NUCLEOTIDE SEQUENCE [LARGE SCALE GENOMIC DNA]</scope>
    <source>
        <strain evidence="1 2">DSM 12251</strain>
    </source>
</reference>
<dbReference type="AlphaFoldDB" id="A0A7W7YP73"/>
<comment type="caution">
    <text evidence="1">The sequence shown here is derived from an EMBL/GenBank/DDBJ whole genome shotgun (WGS) entry which is preliminary data.</text>
</comment>
<proteinExistence type="predicted"/>
<protein>
    <recommendedName>
        <fullName evidence="3">DUF1460 domain-containing protein</fullName>
    </recommendedName>
</protein>
<dbReference type="Gene3D" id="1.10.3670.10">
    <property type="entry name" value="Putative xylanase like domain"/>
    <property type="match status" value="1"/>
</dbReference>
<keyword evidence="2" id="KW-1185">Reference proteome</keyword>
<dbReference type="SUPFAM" id="SSF54001">
    <property type="entry name" value="Cysteine proteinases"/>
    <property type="match status" value="1"/>
</dbReference>
<evidence type="ECO:0000313" key="2">
    <source>
        <dbReference type="Proteomes" id="UP000534294"/>
    </source>
</evidence>
<evidence type="ECO:0000313" key="1">
    <source>
        <dbReference type="EMBL" id="MBB5039821.1"/>
    </source>
</evidence>
<sequence>MEILPFLYFIYANYYKELAASFFASSQAVTYPLVMNRRALFHLLAAATLPSFLRAAEHLPQSLTFIGEDKFDRIVAQALQENWRALPIGARITHAALAMAGTPYVGFTLEIHDHIESPSANFDGQDCWTFFEIALGLARMLAIRQDHYSPADLLRQIEITRYRHGTCQGGYLDRIHYLDEWFQDNQKRGHVRNITASLGKTVPLEGRRIDEMTVLWKSYRYLKNNPHLRSGMAQIETELQTRPFRYLPKDQVNRIEPQLQSGDIVGIVTHKPHVYCSHVGLIVRTEDGVSHFMHASQTHKRVLVDKALHAYLADFKSHAGIVVARPLE</sequence>
<dbReference type="Proteomes" id="UP000534294">
    <property type="component" value="Unassembled WGS sequence"/>
</dbReference>